<dbReference type="PANTHER" id="PTHR14969:SF13">
    <property type="entry name" value="AT30094P"/>
    <property type="match status" value="1"/>
</dbReference>
<keyword evidence="1" id="KW-0812">Transmembrane</keyword>
<dbReference type="EMBL" id="JAFLHG010000003">
    <property type="protein sequence ID" value="MBT8797447.1"/>
    <property type="molecule type" value="Genomic_DNA"/>
</dbReference>
<proteinExistence type="predicted"/>
<dbReference type="SUPFAM" id="SSF48317">
    <property type="entry name" value="Acid phosphatase/Vanadium-dependent haloperoxidase"/>
    <property type="match status" value="1"/>
</dbReference>
<feature type="transmembrane region" description="Helical" evidence="1">
    <location>
        <begin position="71"/>
        <end position="97"/>
    </location>
</feature>
<dbReference type="Gene3D" id="1.20.144.10">
    <property type="entry name" value="Phosphatidic acid phosphatase type 2/haloperoxidase"/>
    <property type="match status" value="2"/>
</dbReference>
<dbReference type="RefSeq" id="WP_215486684.1">
    <property type="nucleotide sequence ID" value="NZ_BAAAPJ010000003.1"/>
</dbReference>
<dbReference type="SMART" id="SM00014">
    <property type="entry name" value="acidPPc"/>
    <property type="match status" value="1"/>
</dbReference>
<accession>A0ABS5XSF6</accession>
<keyword evidence="1" id="KW-0472">Membrane</keyword>
<dbReference type="InterPro" id="IPR000326">
    <property type="entry name" value="PAP2/HPO"/>
</dbReference>
<evidence type="ECO:0000313" key="4">
    <source>
        <dbReference type="Proteomes" id="UP000740605"/>
    </source>
</evidence>
<feature type="transmembrane region" description="Helical" evidence="1">
    <location>
        <begin position="109"/>
        <end position="127"/>
    </location>
</feature>
<dbReference type="Proteomes" id="UP000740605">
    <property type="component" value="Unassembled WGS sequence"/>
</dbReference>
<feature type="transmembrane region" description="Helical" evidence="1">
    <location>
        <begin position="178"/>
        <end position="199"/>
    </location>
</feature>
<keyword evidence="4" id="KW-1185">Reference proteome</keyword>
<evidence type="ECO:0000256" key="1">
    <source>
        <dbReference type="SAM" id="Phobius"/>
    </source>
</evidence>
<gene>
    <name evidence="3" type="ORF">J0P97_05105</name>
</gene>
<name>A0ABS5XSF6_9MICO</name>
<dbReference type="InterPro" id="IPR036938">
    <property type="entry name" value="PAP2/HPO_sf"/>
</dbReference>
<evidence type="ECO:0000259" key="2">
    <source>
        <dbReference type="SMART" id="SM00014"/>
    </source>
</evidence>
<sequence>MKLRPPSRASANRAGTTLRRSLVPAVAFLAFLGVLALVEAGWAPLRALNDSVALSAHATGRAVGWEWWTPVWQAVSLAGAPTVFRVLAAAALLIVWVAPSPRLRSARGAVTGAALAVLAGGLLPVAIKALVGRPRPEAALVAAAQSSFPSAHAFGITVAALCAIGLARRGQPRVMTSIAAGVLVLVVCGARVCLAVHYLSDVVAGAALGVVWVGVASVAGHAVLSAGAGGRAR</sequence>
<evidence type="ECO:0000313" key="3">
    <source>
        <dbReference type="EMBL" id="MBT8797447.1"/>
    </source>
</evidence>
<reference evidence="3 4" key="1">
    <citation type="submission" date="2021-03" db="EMBL/GenBank/DDBJ databases">
        <title>Microbacterium pauli sp. nov., isolated from microfiltered milk.</title>
        <authorList>
            <person name="Bellassi P."/>
            <person name="Fontana A."/>
            <person name="Callegari M.L."/>
            <person name="Lorenzo M."/>
            <person name="Cappa F."/>
        </authorList>
    </citation>
    <scope>NUCLEOTIDE SEQUENCE [LARGE SCALE GENOMIC DNA]</scope>
    <source>
        <strain evidence="3 4">DSM 18909</strain>
    </source>
</reference>
<keyword evidence="1" id="KW-1133">Transmembrane helix</keyword>
<comment type="caution">
    <text evidence="3">The sequence shown here is derived from an EMBL/GenBank/DDBJ whole genome shotgun (WGS) entry which is preliminary data.</text>
</comment>
<dbReference type="PANTHER" id="PTHR14969">
    <property type="entry name" value="SPHINGOSINE-1-PHOSPHATE PHOSPHOHYDROLASE"/>
    <property type="match status" value="1"/>
</dbReference>
<feature type="domain" description="Phosphatidic acid phosphatase type 2/haloperoxidase" evidence="2">
    <location>
        <begin position="106"/>
        <end position="217"/>
    </location>
</feature>
<protein>
    <submittedName>
        <fullName evidence="3">Phosphatase PAP2 family protein</fullName>
    </submittedName>
</protein>
<dbReference type="Pfam" id="PF01569">
    <property type="entry name" value="PAP2"/>
    <property type="match status" value="1"/>
</dbReference>
<feature type="transmembrane region" description="Helical" evidence="1">
    <location>
        <begin position="147"/>
        <end position="166"/>
    </location>
</feature>
<organism evidence="3 4">
    <name type="scientific">Microbacterium flavum</name>
    <dbReference type="NCBI Taxonomy" id="415216"/>
    <lineage>
        <taxon>Bacteria</taxon>
        <taxon>Bacillati</taxon>
        <taxon>Actinomycetota</taxon>
        <taxon>Actinomycetes</taxon>
        <taxon>Micrococcales</taxon>
        <taxon>Microbacteriaceae</taxon>
        <taxon>Microbacterium</taxon>
    </lineage>
</organism>
<feature type="transmembrane region" description="Helical" evidence="1">
    <location>
        <begin position="205"/>
        <end position="224"/>
    </location>
</feature>